<reference evidence="3" key="1">
    <citation type="submission" date="2016-10" db="EMBL/GenBank/DDBJ databases">
        <authorList>
            <person name="Varghese N."/>
            <person name="Submissions S."/>
        </authorList>
    </citation>
    <scope>NUCLEOTIDE SEQUENCE [LARGE SCALE GENOMIC DNA]</scope>
    <source>
        <strain evidence="3">B48,IBRC-M 10115,DSM 25386,CECT 8001</strain>
    </source>
</reference>
<dbReference type="RefSeq" id="WP_170843791.1">
    <property type="nucleotide sequence ID" value="NZ_FOBW01000002.1"/>
</dbReference>
<organism evidence="2 3">
    <name type="scientific">Mesobacillus persicus</name>
    <dbReference type="NCBI Taxonomy" id="930146"/>
    <lineage>
        <taxon>Bacteria</taxon>
        <taxon>Bacillati</taxon>
        <taxon>Bacillota</taxon>
        <taxon>Bacilli</taxon>
        <taxon>Bacillales</taxon>
        <taxon>Bacillaceae</taxon>
        <taxon>Mesobacillus</taxon>
    </lineage>
</organism>
<evidence type="ECO:0000313" key="2">
    <source>
        <dbReference type="EMBL" id="SEM38072.1"/>
    </source>
</evidence>
<dbReference type="STRING" id="930146.SAMN05192533_102398"/>
<name>A0A1H7XVT6_9BACI</name>
<evidence type="ECO:0000313" key="3">
    <source>
        <dbReference type="Proteomes" id="UP000198553"/>
    </source>
</evidence>
<proteinExistence type="predicted"/>
<dbReference type="EMBL" id="FOBW01000002">
    <property type="protein sequence ID" value="SEM38072.1"/>
    <property type="molecule type" value="Genomic_DNA"/>
</dbReference>
<keyword evidence="3" id="KW-1185">Reference proteome</keyword>
<protein>
    <submittedName>
        <fullName evidence="2">Uncharacterized protein</fullName>
    </submittedName>
</protein>
<gene>
    <name evidence="2" type="ORF">SAMN05192533_102398</name>
</gene>
<sequence>MEKRERAERNNFSSFTYDEAGTMEVSRQIMDSYNSGVVDTESMRNATDRGEE</sequence>
<feature type="region of interest" description="Disordered" evidence="1">
    <location>
        <begin position="1"/>
        <end position="52"/>
    </location>
</feature>
<dbReference type="Proteomes" id="UP000198553">
    <property type="component" value="Unassembled WGS sequence"/>
</dbReference>
<evidence type="ECO:0000256" key="1">
    <source>
        <dbReference type="SAM" id="MobiDB-lite"/>
    </source>
</evidence>
<dbReference type="AlphaFoldDB" id="A0A1H7XVT6"/>
<accession>A0A1H7XVT6</accession>